<keyword evidence="2" id="KW-1185">Reference proteome</keyword>
<evidence type="ECO:0000313" key="2">
    <source>
        <dbReference type="Proteomes" id="UP000596739"/>
    </source>
</evidence>
<dbReference type="RefSeq" id="WP_200266043.1">
    <property type="nucleotide sequence ID" value="NZ_JAENHN010000007.1"/>
</dbReference>
<name>A0ABS1EJF4_9CLOT</name>
<reference evidence="2" key="1">
    <citation type="submission" date="2021-01" db="EMBL/GenBank/DDBJ databases">
        <title>Genome public.</title>
        <authorList>
            <person name="Liu C."/>
            <person name="Sun Q."/>
        </authorList>
    </citation>
    <scope>NUCLEOTIDE SEQUENCE [LARGE SCALE GENOMIC DNA]</scope>
    <source>
        <strain evidence="2">YIM B02505</strain>
    </source>
</reference>
<dbReference type="Proteomes" id="UP000596739">
    <property type="component" value="Unassembled WGS sequence"/>
</dbReference>
<organism evidence="1 2">
    <name type="scientific">Clostridium yunnanense</name>
    <dbReference type="NCBI Taxonomy" id="2800325"/>
    <lineage>
        <taxon>Bacteria</taxon>
        <taxon>Bacillati</taxon>
        <taxon>Bacillota</taxon>
        <taxon>Clostridia</taxon>
        <taxon>Eubacteriales</taxon>
        <taxon>Clostridiaceae</taxon>
        <taxon>Clostridium</taxon>
    </lineage>
</organism>
<evidence type="ECO:0000313" key="1">
    <source>
        <dbReference type="EMBL" id="MBK1809494.1"/>
    </source>
</evidence>
<sequence>MDNDKFKRIVASVGLSSFVDYYEEYKEVYLKGDKLIAEEKHTFAKRLLNENEEADSLQAQITRINSAIKIFEEGLNIDVLNKAIKSKNHKVTEKIKQKAKRLKEMER</sequence>
<dbReference type="EMBL" id="JAENHN010000007">
    <property type="protein sequence ID" value="MBK1809494.1"/>
    <property type="molecule type" value="Genomic_DNA"/>
</dbReference>
<protein>
    <submittedName>
        <fullName evidence="1">Uncharacterized protein</fullName>
    </submittedName>
</protein>
<accession>A0ABS1EJF4</accession>
<comment type="caution">
    <text evidence="1">The sequence shown here is derived from an EMBL/GenBank/DDBJ whole genome shotgun (WGS) entry which is preliminary data.</text>
</comment>
<gene>
    <name evidence="1" type="ORF">JHL18_02390</name>
</gene>
<proteinExistence type="predicted"/>